<evidence type="ECO:0000256" key="1">
    <source>
        <dbReference type="PROSITE-ProRule" id="PRU00176"/>
    </source>
</evidence>
<dbReference type="SMART" id="SM00360">
    <property type="entry name" value="RRM"/>
    <property type="match status" value="1"/>
</dbReference>
<reference evidence="4" key="2">
    <citation type="submission" date="2023-06" db="EMBL/GenBank/DDBJ databases">
        <authorList>
            <consortium name="Lawrence Berkeley National Laboratory"/>
            <person name="Mondo S.J."/>
            <person name="Hensen N."/>
            <person name="Bonometti L."/>
            <person name="Westerberg I."/>
            <person name="Brannstrom I.O."/>
            <person name="Guillou S."/>
            <person name="Cros-Aarteil S."/>
            <person name="Calhoun S."/>
            <person name="Haridas S."/>
            <person name="Kuo A."/>
            <person name="Pangilinan J."/>
            <person name="Riley R."/>
            <person name="Labutti K."/>
            <person name="Andreopoulos B."/>
            <person name="Lipzen A."/>
            <person name="Chen C."/>
            <person name="Yanf M."/>
            <person name="Daum C."/>
            <person name="Ng V."/>
            <person name="Clum A."/>
            <person name="Steindorff A."/>
            <person name="Ohm R."/>
            <person name="Martin F."/>
            <person name="Silar P."/>
            <person name="Natvig D."/>
            <person name="Lalanne C."/>
            <person name="Gautier V."/>
            <person name="Ament-Velasquez S.L."/>
            <person name="Kruys A."/>
            <person name="Hutchinson M.I."/>
            <person name="Powell A.J."/>
            <person name="Barry K."/>
            <person name="Miller A.N."/>
            <person name="Grigoriev I.V."/>
            <person name="Debuchy R."/>
            <person name="Gladieux P."/>
            <person name="Thoren M.H."/>
            <person name="Johannesson H."/>
        </authorList>
    </citation>
    <scope>NUCLEOTIDE SEQUENCE</scope>
    <source>
        <strain evidence="4">PSN324</strain>
    </source>
</reference>
<sequence length="197" mass="21156">MATRTLPVAHGLPAKVASVPPNQTLYVTNLPSSKIQKEDLRTALYMLFSTYGSVLDVVALKTSKMRGQAHIVYKDIQTATQAMRSLQNFEFFGRELKISYAKSKSNIIAKLDGTFKPPAVSTAAQVEVTDLQQSIFNAPVPGATTTAGSGLASKPSGGDQAMADAGTPEGRGTKRPREEEQEESDSDVAMEEDSDDE</sequence>
<comment type="caution">
    <text evidence="4">The sequence shown here is derived from an EMBL/GenBank/DDBJ whole genome shotgun (WGS) entry which is preliminary data.</text>
</comment>
<dbReference type="SUPFAM" id="SSF54928">
    <property type="entry name" value="RNA-binding domain, RBD"/>
    <property type="match status" value="1"/>
</dbReference>
<dbReference type="EMBL" id="MU864944">
    <property type="protein sequence ID" value="KAK4464864.1"/>
    <property type="molecule type" value="Genomic_DNA"/>
</dbReference>
<dbReference type="GO" id="GO:0003723">
    <property type="term" value="F:RNA binding"/>
    <property type="evidence" value="ECO:0007669"/>
    <property type="project" value="UniProtKB-UniRule"/>
</dbReference>
<feature type="region of interest" description="Disordered" evidence="2">
    <location>
        <begin position="145"/>
        <end position="197"/>
    </location>
</feature>
<keyword evidence="4" id="KW-0687">Ribonucleoprotein</keyword>
<proteinExistence type="predicted"/>
<dbReference type="InterPro" id="IPR000504">
    <property type="entry name" value="RRM_dom"/>
</dbReference>
<dbReference type="GO" id="GO:1990904">
    <property type="term" value="C:ribonucleoprotein complex"/>
    <property type="evidence" value="ECO:0007669"/>
    <property type="project" value="UniProtKB-KW"/>
</dbReference>
<feature type="compositionally biased region" description="Acidic residues" evidence="2">
    <location>
        <begin position="179"/>
        <end position="197"/>
    </location>
</feature>
<keyword evidence="1" id="KW-0694">RNA-binding</keyword>
<dbReference type="CDD" id="cd12246">
    <property type="entry name" value="RRM1_U1A_like"/>
    <property type="match status" value="1"/>
</dbReference>
<dbReference type="AlphaFoldDB" id="A0AAV9HXS3"/>
<dbReference type="PROSITE" id="PS50102">
    <property type="entry name" value="RRM"/>
    <property type="match status" value="1"/>
</dbReference>
<evidence type="ECO:0000313" key="4">
    <source>
        <dbReference type="EMBL" id="KAK4464864.1"/>
    </source>
</evidence>
<dbReference type="InterPro" id="IPR012677">
    <property type="entry name" value="Nucleotide-bd_a/b_plait_sf"/>
</dbReference>
<evidence type="ECO:0000313" key="5">
    <source>
        <dbReference type="Proteomes" id="UP001321749"/>
    </source>
</evidence>
<dbReference type="Gene3D" id="3.30.70.330">
    <property type="match status" value="1"/>
</dbReference>
<dbReference type="Proteomes" id="UP001321749">
    <property type="component" value="Unassembled WGS sequence"/>
</dbReference>
<dbReference type="FunFam" id="3.30.70.330:FF:000572">
    <property type="entry name" value="U1 small nuclear ribonucleoprotein A"/>
    <property type="match status" value="1"/>
</dbReference>
<dbReference type="Pfam" id="PF00076">
    <property type="entry name" value="RRM_1"/>
    <property type="match status" value="1"/>
</dbReference>
<evidence type="ECO:0000256" key="2">
    <source>
        <dbReference type="SAM" id="MobiDB-lite"/>
    </source>
</evidence>
<evidence type="ECO:0000259" key="3">
    <source>
        <dbReference type="PROSITE" id="PS50102"/>
    </source>
</evidence>
<keyword evidence="5" id="KW-1185">Reference proteome</keyword>
<name>A0AAV9HXS3_9PEZI</name>
<reference evidence="4" key="1">
    <citation type="journal article" date="2023" name="Mol. Phylogenet. Evol.">
        <title>Genome-scale phylogeny and comparative genomics of the fungal order Sordariales.</title>
        <authorList>
            <person name="Hensen N."/>
            <person name="Bonometti L."/>
            <person name="Westerberg I."/>
            <person name="Brannstrom I.O."/>
            <person name="Guillou S."/>
            <person name="Cros-Aarteil S."/>
            <person name="Calhoun S."/>
            <person name="Haridas S."/>
            <person name="Kuo A."/>
            <person name="Mondo S."/>
            <person name="Pangilinan J."/>
            <person name="Riley R."/>
            <person name="LaButti K."/>
            <person name="Andreopoulos B."/>
            <person name="Lipzen A."/>
            <person name="Chen C."/>
            <person name="Yan M."/>
            <person name="Daum C."/>
            <person name="Ng V."/>
            <person name="Clum A."/>
            <person name="Steindorff A."/>
            <person name="Ohm R.A."/>
            <person name="Martin F."/>
            <person name="Silar P."/>
            <person name="Natvig D.O."/>
            <person name="Lalanne C."/>
            <person name="Gautier V."/>
            <person name="Ament-Velasquez S.L."/>
            <person name="Kruys A."/>
            <person name="Hutchinson M.I."/>
            <person name="Powell A.J."/>
            <person name="Barry K."/>
            <person name="Miller A.N."/>
            <person name="Grigoriev I.V."/>
            <person name="Debuchy R."/>
            <person name="Gladieux P."/>
            <person name="Hiltunen Thoren M."/>
            <person name="Johannesson H."/>
        </authorList>
    </citation>
    <scope>NUCLEOTIDE SEQUENCE</scope>
    <source>
        <strain evidence="4">PSN324</strain>
    </source>
</reference>
<protein>
    <submittedName>
        <fullName evidence="4">U2 small nuclear ribonucleoprotein B</fullName>
    </submittedName>
</protein>
<gene>
    <name evidence="4" type="ORF">QBC42DRAFT_32772</name>
</gene>
<accession>A0AAV9HXS3</accession>
<dbReference type="InterPro" id="IPR035979">
    <property type="entry name" value="RBD_domain_sf"/>
</dbReference>
<feature type="domain" description="RRM" evidence="3">
    <location>
        <begin position="23"/>
        <end position="103"/>
    </location>
</feature>
<organism evidence="4 5">
    <name type="scientific">Cladorrhinum samala</name>
    <dbReference type="NCBI Taxonomy" id="585594"/>
    <lineage>
        <taxon>Eukaryota</taxon>
        <taxon>Fungi</taxon>
        <taxon>Dikarya</taxon>
        <taxon>Ascomycota</taxon>
        <taxon>Pezizomycotina</taxon>
        <taxon>Sordariomycetes</taxon>
        <taxon>Sordariomycetidae</taxon>
        <taxon>Sordariales</taxon>
        <taxon>Podosporaceae</taxon>
        <taxon>Cladorrhinum</taxon>
    </lineage>
</organism>